<protein>
    <submittedName>
        <fullName evidence="7">Chromatin assembly factor 1 subunit A-domain-containing protein</fullName>
    </submittedName>
</protein>
<dbReference type="GO" id="GO:0033186">
    <property type="term" value="C:CAF-1 complex"/>
    <property type="evidence" value="ECO:0007669"/>
    <property type="project" value="TreeGrafter"/>
</dbReference>
<dbReference type="InterPro" id="IPR022043">
    <property type="entry name" value="CAF1A_DD"/>
</dbReference>
<dbReference type="PANTHER" id="PTHR15272:SF0">
    <property type="entry name" value="CHROMATIN ASSEMBLY FACTOR 1 SUBUNIT A"/>
    <property type="match status" value="1"/>
</dbReference>
<keyword evidence="4" id="KW-0539">Nucleus</keyword>
<dbReference type="GO" id="GO:0006281">
    <property type="term" value="P:DNA repair"/>
    <property type="evidence" value="ECO:0007669"/>
    <property type="project" value="UniProtKB-KW"/>
</dbReference>
<comment type="subcellular location">
    <subcellularLocation>
        <location evidence="1">Nucleus</location>
    </subcellularLocation>
</comment>
<proteinExistence type="predicted"/>
<evidence type="ECO:0000256" key="2">
    <source>
        <dbReference type="ARBA" id="ARBA00022763"/>
    </source>
</evidence>
<feature type="compositionally biased region" description="Polar residues" evidence="5">
    <location>
        <begin position="1"/>
        <end position="15"/>
    </location>
</feature>
<comment type="caution">
    <text evidence="7">The sequence shown here is derived from an EMBL/GenBank/DDBJ whole genome shotgun (WGS) entry which is preliminary data.</text>
</comment>
<dbReference type="PANTHER" id="PTHR15272">
    <property type="entry name" value="CHROMATIN ASSEMBLY FACTOR 1 SUBUNIT A CAF-1 SUBUNIT A"/>
    <property type="match status" value="1"/>
</dbReference>
<name>A0AA39X3P7_9PEZI</name>
<reference evidence="7" key="1">
    <citation type="submission" date="2023-06" db="EMBL/GenBank/DDBJ databases">
        <title>Genome-scale phylogeny and comparative genomics of the fungal order Sordariales.</title>
        <authorList>
            <consortium name="Lawrence Berkeley National Laboratory"/>
            <person name="Hensen N."/>
            <person name="Bonometti L."/>
            <person name="Westerberg I."/>
            <person name="Brannstrom I.O."/>
            <person name="Guillou S."/>
            <person name="Cros-Aarteil S."/>
            <person name="Calhoun S."/>
            <person name="Haridas S."/>
            <person name="Kuo A."/>
            <person name="Mondo S."/>
            <person name="Pangilinan J."/>
            <person name="Riley R."/>
            <person name="Labutti K."/>
            <person name="Andreopoulos B."/>
            <person name="Lipzen A."/>
            <person name="Chen C."/>
            <person name="Yanf M."/>
            <person name="Daum C."/>
            <person name="Ng V."/>
            <person name="Clum A."/>
            <person name="Steindorff A."/>
            <person name="Ohm R."/>
            <person name="Martin F."/>
            <person name="Silar P."/>
            <person name="Natvig D."/>
            <person name="Lalanne C."/>
            <person name="Gautier V."/>
            <person name="Ament-Velasquez S.L."/>
            <person name="Kruys A."/>
            <person name="Hutchinson M.I."/>
            <person name="Powell A.J."/>
            <person name="Barry K."/>
            <person name="Miller A.N."/>
            <person name="Grigoriev I.V."/>
            <person name="Debuchy R."/>
            <person name="Gladieux P."/>
            <person name="Thoren M.H."/>
            <person name="Johannesson H."/>
        </authorList>
    </citation>
    <scope>NUCLEOTIDE SEQUENCE</scope>
    <source>
        <strain evidence="7">CBS 606.72</strain>
    </source>
</reference>
<keyword evidence="8" id="KW-1185">Reference proteome</keyword>
<feature type="compositionally biased region" description="Basic and acidic residues" evidence="5">
    <location>
        <begin position="111"/>
        <end position="197"/>
    </location>
</feature>
<evidence type="ECO:0000259" key="6">
    <source>
        <dbReference type="Pfam" id="PF12253"/>
    </source>
</evidence>
<feature type="compositionally biased region" description="Basic and acidic residues" evidence="5">
    <location>
        <begin position="16"/>
        <end position="28"/>
    </location>
</feature>
<dbReference type="AlphaFoldDB" id="A0AA39X3P7"/>
<evidence type="ECO:0000256" key="1">
    <source>
        <dbReference type="ARBA" id="ARBA00004123"/>
    </source>
</evidence>
<evidence type="ECO:0000256" key="3">
    <source>
        <dbReference type="ARBA" id="ARBA00023204"/>
    </source>
</evidence>
<gene>
    <name evidence="7" type="ORF">B0T14DRAFT_448429</name>
</gene>
<sequence>MPLVDISNSQLNSQELESRPKKRNHEEFTEPPTISTIPADTVQQCLHPGLGAGSPAKSSPGLTASGSSPLEGNTPSPNVTPKRPASELIGDDSQSTKLTTGEPPAKKKKTKLSEQEKAVKEQEKAAKEAAKAEAEEQKRKEKEAAKAEKEAQKAEKEALKAEKEAEREALKAKRADEAAKKAEEAAKKKREKEEAKAKKLGLVGQKRLTDMFAAKGPATPKKSAPIMIDRIEDASPGGAAASPARENDWYRKRFQPFFVKQDVTLASYPHSTDETTRETKTKILCDYLEGNRQAEVVPLATMSNNEFLDLLQIPCRRRRGRVYPSVRKIMAEYQGDAASNAIDLTSDSQRSKQDFHTLEALKAVPVKSLKFREDVRPPYIGTVSGLPPGLKSFKAIARHPTSKITTLNYDYDSEAEWQEDDGEDVEDLDDEEEDADVDEEMEDFLDDSEDVGPARLVFSGGMEPESTGLCWESRNPLNQPAKLFKFRMEFVLQPLPHRHSIDPFSCSYWEPEPKVEFGKPKTTSAKPTSPRTKPTNSPKAPTNALQALTQAASAAKKTTTTKKPEGLPADLHAKLKQFMKDHPAISKLGLIDFFASEHQGCTKVAVKASFDMLVVPPEKTGRGKKVHWQLKNDA</sequence>
<keyword evidence="3" id="KW-0234">DNA repair</keyword>
<evidence type="ECO:0000313" key="7">
    <source>
        <dbReference type="EMBL" id="KAK0626397.1"/>
    </source>
</evidence>
<dbReference type="GO" id="GO:0005634">
    <property type="term" value="C:nucleus"/>
    <property type="evidence" value="ECO:0007669"/>
    <property type="project" value="UniProtKB-SubCell"/>
</dbReference>
<accession>A0AA39X3P7</accession>
<feature type="compositionally biased region" description="Polar residues" evidence="5">
    <location>
        <begin position="521"/>
        <end position="540"/>
    </location>
</feature>
<feature type="region of interest" description="Disordered" evidence="5">
    <location>
        <begin position="1"/>
        <end position="199"/>
    </location>
</feature>
<feature type="compositionally biased region" description="Polar residues" evidence="5">
    <location>
        <begin position="56"/>
        <end position="79"/>
    </location>
</feature>
<dbReference type="EMBL" id="JAULSU010000002">
    <property type="protein sequence ID" value="KAK0626397.1"/>
    <property type="molecule type" value="Genomic_DNA"/>
</dbReference>
<feature type="region of interest" description="Disordered" evidence="5">
    <location>
        <begin position="517"/>
        <end position="541"/>
    </location>
</feature>
<organism evidence="7 8">
    <name type="scientific">Immersiella caudata</name>
    <dbReference type="NCBI Taxonomy" id="314043"/>
    <lineage>
        <taxon>Eukaryota</taxon>
        <taxon>Fungi</taxon>
        <taxon>Dikarya</taxon>
        <taxon>Ascomycota</taxon>
        <taxon>Pezizomycotina</taxon>
        <taxon>Sordariomycetes</taxon>
        <taxon>Sordariomycetidae</taxon>
        <taxon>Sordariales</taxon>
        <taxon>Lasiosphaeriaceae</taxon>
        <taxon>Immersiella</taxon>
    </lineage>
</organism>
<feature type="domain" description="Chromatin assembly factor 1 subunit A dimerization" evidence="6">
    <location>
        <begin position="367"/>
        <end position="440"/>
    </location>
</feature>
<evidence type="ECO:0000256" key="5">
    <source>
        <dbReference type="SAM" id="MobiDB-lite"/>
    </source>
</evidence>
<evidence type="ECO:0000256" key="4">
    <source>
        <dbReference type="ARBA" id="ARBA00023242"/>
    </source>
</evidence>
<feature type="compositionally biased region" description="Polar residues" evidence="5">
    <location>
        <begin position="32"/>
        <end position="44"/>
    </location>
</feature>
<dbReference type="GO" id="GO:0006334">
    <property type="term" value="P:nucleosome assembly"/>
    <property type="evidence" value="ECO:0007669"/>
    <property type="project" value="TreeGrafter"/>
</dbReference>
<dbReference type="Pfam" id="PF12253">
    <property type="entry name" value="CAF1A_dimeriz"/>
    <property type="match status" value="1"/>
</dbReference>
<evidence type="ECO:0000313" key="8">
    <source>
        <dbReference type="Proteomes" id="UP001175000"/>
    </source>
</evidence>
<keyword evidence="2" id="KW-0227">DNA damage</keyword>
<dbReference type="Proteomes" id="UP001175000">
    <property type="component" value="Unassembled WGS sequence"/>
</dbReference>